<accession>A0A0K9NYZ6</accession>
<keyword evidence="2" id="KW-0812">Transmembrane</keyword>
<dbReference type="InterPro" id="IPR029063">
    <property type="entry name" value="SAM-dependent_MTases_sf"/>
</dbReference>
<evidence type="ECO:0000313" key="4">
    <source>
        <dbReference type="Proteomes" id="UP000036987"/>
    </source>
</evidence>
<dbReference type="Proteomes" id="UP000036987">
    <property type="component" value="Unassembled WGS sequence"/>
</dbReference>
<keyword evidence="4" id="KW-1185">Reference proteome</keyword>
<organism evidence="3 4">
    <name type="scientific">Zostera marina</name>
    <name type="common">Eelgrass</name>
    <dbReference type="NCBI Taxonomy" id="29655"/>
    <lineage>
        <taxon>Eukaryota</taxon>
        <taxon>Viridiplantae</taxon>
        <taxon>Streptophyta</taxon>
        <taxon>Embryophyta</taxon>
        <taxon>Tracheophyta</taxon>
        <taxon>Spermatophyta</taxon>
        <taxon>Magnoliopsida</taxon>
        <taxon>Liliopsida</taxon>
        <taxon>Zosteraceae</taxon>
        <taxon>Zostera</taxon>
    </lineage>
</organism>
<protein>
    <submittedName>
        <fullName evidence="3">Uncharacterized protein</fullName>
    </submittedName>
</protein>
<dbReference type="SUPFAM" id="SSF53335">
    <property type="entry name" value="S-adenosyl-L-methionine-dependent methyltransferases"/>
    <property type="match status" value="1"/>
</dbReference>
<dbReference type="PANTHER" id="PTHR37909">
    <property type="entry name" value="S-ADENOSYL-L-METHIONINE-DEPENDENT METHYLTRANSFERASES SUPERFAMILY PROTEIN"/>
    <property type="match status" value="1"/>
</dbReference>
<dbReference type="OrthoDB" id="186626at2759"/>
<feature type="region of interest" description="Disordered" evidence="1">
    <location>
        <begin position="1"/>
        <end position="28"/>
    </location>
</feature>
<evidence type="ECO:0000256" key="1">
    <source>
        <dbReference type="SAM" id="MobiDB-lite"/>
    </source>
</evidence>
<name>A0A0K9NYZ6_ZOSMR</name>
<gene>
    <name evidence="3" type="ORF">ZOSMA_49G00160</name>
</gene>
<dbReference type="Pfam" id="PF13578">
    <property type="entry name" value="Methyltransf_24"/>
    <property type="match status" value="1"/>
</dbReference>
<keyword evidence="2" id="KW-1133">Transmembrane helix</keyword>
<comment type="caution">
    <text evidence="3">The sequence shown here is derived from an EMBL/GenBank/DDBJ whole genome shotgun (WGS) entry which is preliminary data.</text>
</comment>
<dbReference type="PANTHER" id="PTHR37909:SF1">
    <property type="entry name" value="S-ADENOSYL-L-METHIONINE-DEPENDENT METHYLTRANSFERASES SUPERFAMILY PROTEIN"/>
    <property type="match status" value="1"/>
</dbReference>
<evidence type="ECO:0000256" key="2">
    <source>
        <dbReference type="SAM" id="Phobius"/>
    </source>
</evidence>
<reference evidence="4" key="1">
    <citation type="journal article" date="2016" name="Nature">
        <title>The genome of the seagrass Zostera marina reveals angiosperm adaptation to the sea.</title>
        <authorList>
            <person name="Olsen J.L."/>
            <person name="Rouze P."/>
            <person name="Verhelst B."/>
            <person name="Lin Y.-C."/>
            <person name="Bayer T."/>
            <person name="Collen J."/>
            <person name="Dattolo E."/>
            <person name="De Paoli E."/>
            <person name="Dittami S."/>
            <person name="Maumus F."/>
            <person name="Michel G."/>
            <person name="Kersting A."/>
            <person name="Lauritano C."/>
            <person name="Lohaus R."/>
            <person name="Toepel M."/>
            <person name="Tonon T."/>
            <person name="Vanneste K."/>
            <person name="Amirebrahimi M."/>
            <person name="Brakel J."/>
            <person name="Bostroem C."/>
            <person name="Chovatia M."/>
            <person name="Grimwood J."/>
            <person name="Jenkins J.W."/>
            <person name="Jueterbock A."/>
            <person name="Mraz A."/>
            <person name="Stam W.T."/>
            <person name="Tice H."/>
            <person name="Bornberg-Bauer E."/>
            <person name="Green P.J."/>
            <person name="Pearson G.A."/>
            <person name="Procaccini G."/>
            <person name="Duarte C.M."/>
            <person name="Schmutz J."/>
            <person name="Reusch T.B.H."/>
            <person name="Van de Peer Y."/>
        </authorList>
    </citation>
    <scope>NUCLEOTIDE SEQUENCE [LARGE SCALE GENOMIC DNA]</scope>
    <source>
        <strain evidence="4">cv. Finnish</strain>
    </source>
</reference>
<evidence type="ECO:0000313" key="3">
    <source>
        <dbReference type="EMBL" id="KMZ61948.1"/>
    </source>
</evidence>
<feature type="compositionally biased region" description="Low complexity" evidence="1">
    <location>
        <begin position="9"/>
        <end position="22"/>
    </location>
</feature>
<dbReference type="AlphaFoldDB" id="A0A0K9NYZ6"/>
<dbReference type="EMBL" id="LFYR01001429">
    <property type="protein sequence ID" value="KMZ61948.1"/>
    <property type="molecule type" value="Genomic_DNA"/>
</dbReference>
<sequence length="334" mass="37781">MFHSRPVRSSSATSSAGITMGSDPYTHHQDRKTHMMRKAFTCMFLFLLGYAACLFVGPWWENRNMLESSGDPKSQSQSQTPPVVLPSIARDEDFYRFPSKCALPLPESSILSTVFKLFDNKSPYANFPPEHLRPYLLHNEIHGWGSTNPVFEKVIRLANPRIIIEVGTFLGNSALHMANVTRRLGLENTIILCMDDFRGWPGFAGYNQGMFRSVIDINGDVILMQQFMQNVVDAGEEERIIPMPFATGAGLDKLCLTGIYADLIEVDAGHSFHSAWEDINRAWKLLKPGGVMFGHDYFNGSEEYGVRRAVDKFAKEHNLRVEPNGEHWIFFPNT</sequence>
<dbReference type="Gene3D" id="3.40.50.150">
    <property type="entry name" value="Vaccinia Virus protein VP39"/>
    <property type="match status" value="1"/>
</dbReference>
<dbReference type="STRING" id="29655.A0A0K9NYZ6"/>
<proteinExistence type="predicted"/>
<feature type="transmembrane region" description="Helical" evidence="2">
    <location>
        <begin position="39"/>
        <end position="60"/>
    </location>
</feature>
<keyword evidence="2" id="KW-0472">Membrane</keyword>